<dbReference type="Proteomes" id="UP000000311">
    <property type="component" value="Unassembled WGS sequence"/>
</dbReference>
<protein>
    <submittedName>
        <fullName evidence="1">Uncharacterized protein</fullName>
    </submittedName>
</protein>
<name>E1ZVY5_CAMFO</name>
<feature type="non-terminal residue" evidence="1">
    <location>
        <position position="144"/>
    </location>
</feature>
<sequence length="144" mass="16863">KSVKIRYAALITEKNISHQTAKNILSFFQNIGKDLNVLKNITMCRTKCKNIISNVLCSVETERIINNIQNTKFSIFIDETSDIRNEKWMTYFVRYVDPETLDIQSQLVKLINIDAKDCSVEKLFNVFEYKMYKLQIPFLNIIAL</sequence>
<evidence type="ECO:0000313" key="1">
    <source>
        <dbReference type="EMBL" id="EFN74653.1"/>
    </source>
</evidence>
<gene>
    <name evidence="1" type="ORF">EAG_11867</name>
</gene>
<reference evidence="1 2" key="1">
    <citation type="journal article" date="2010" name="Science">
        <title>Genomic comparison of the ants Camponotus floridanus and Harpegnathos saltator.</title>
        <authorList>
            <person name="Bonasio R."/>
            <person name="Zhang G."/>
            <person name="Ye C."/>
            <person name="Mutti N.S."/>
            <person name="Fang X."/>
            <person name="Qin N."/>
            <person name="Donahue G."/>
            <person name="Yang P."/>
            <person name="Li Q."/>
            <person name="Li C."/>
            <person name="Zhang P."/>
            <person name="Huang Z."/>
            <person name="Berger S.L."/>
            <person name="Reinberg D."/>
            <person name="Wang J."/>
            <person name="Liebig J."/>
        </authorList>
    </citation>
    <scope>NUCLEOTIDE SEQUENCE [LARGE SCALE GENOMIC DNA]</scope>
    <source>
        <strain evidence="2">C129</strain>
    </source>
</reference>
<accession>E1ZVY5</accession>
<feature type="non-terminal residue" evidence="1">
    <location>
        <position position="1"/>
    </location>
</feature>
<dbReference type="OMA" id="NITMCRT"/>
<dbReference type="InParanoid" id="E1ZVY5"/>
<dbReference type="EMBL" id="GL434681">
    <property type="protein sequence ID" value="EFN74653.1"/>
    <property type="molecule type" value="Genomic_DNA"/>
</dbReference>
<keyword evidence="2" id="KW-1185">Reference proteome</keyword>
<proteinExistence type="predicted"/>
<dbReference type="AlphaFoldDB" id="E1ZVY5"/>
<organism evidence="2">
    <name type="scientific">Camponotus floridanus</name>
    <name type="common">Florida carpenter ant</name>
    <dbReference type="NCBI Taxonomy" id="104421"/>
    <lineage>
        <taxon>Eukaryota</taxon>
        <taxon>Metazoa</taxon>
        <taxon>Ecdysozoa</taxon>
        <taxon>Arthropoda</taxon>
        <taxon>Hexapoda</taxon>
        <taxon>Insecta</taxon>
        <taxon>Pterygota</taxon>
        <taxon>Neoptera</taxon>
        <taxon>Endopterygota</taxon>
        <taxon>Hymenoptera</taxon>
        <taxon>Apocrita</taxon>
        <taxon>Aculeata</taxon>
        <taxon>Formicoidea</taxon>
        <taxon>Formicidae</taxon>
        <taxon>Formicinae</taxon>
        <taxon>Camponotus</taxon>
    </lineage>
</organism>
<evidence type="ECO:0000313" key="2">
    <source>
        <dbReference type="Proteomes" id="UP000000311"/>
    </source>
</evidence>